<feature type="coiled-coil region" evidence="1">
    <location>
        <begin position="61"/>
        <end position="95"/>
    </location>
</feature>
<proteinExistence type="predicted"/>
<keyword evidence="1" id="KW-0175">Coiled coil</keyword>
<evidence type="ECO:0000256" key="1">
    <source>
        <dbReference type="SAM" id="Coils"/>
    </source>
</evidence>
<evidence type="ECO:0000313" key="4">
    <source>
        <dbReference type="Proteomes" id="UP001292094"/>
    </source>
</evidence>
<dbReference type="AlphaFoldDB" id="A0AAE1TWC3"/>
<dbReference type="Proteomes" id="UP001292094">
    <property type="component" value="Unassembled WGS sequence"/>
</dbReference>
<dbReference type="EMBL" id="JAWZYT010003103">
    <property type="protein sequence ID" value="KAK4300167.1"/>
    <property type="molecule type" value="Genomic_DNA"/>
</dbReference>
<name>A0AAE1TWC3_9EUCA</name>
<keyword evidence="4" id="KW-1185">Reference proteome</keyword>
<organism evidence="3 4">
    <name type="scientific">Petrolisthes manimaculis</name>
    <dbReference type="NCBI Taxonomy" id="1843537"/>
    <lineage>
        <taxon>Eukaryota</taxon>
        <taxon>Metazoa</taxon>
        <taxon>Ecdysozoa</taxon>
        <taxon>Arthropoda</taxon>
        <taxon>Crustacea</taxon>
        <taxon>Multicrustacea</taxon>
        <taxon>Malacostraca</taxon>
        <taxon>Eumalacostraca</taxon>
        <taxon>Eucarida</taxon>
        <taxon>Decapoda</taxon>
        <taxon>Pleocyemata</taxon>
        <taxon>Anomura</taxon>
        <taxon>Galatheoidea</taxon>
        <taxon>Porcellanidae</taxon>
        <taxon>Petrolisthes</taxon>
    </lineage>
</organism>
<comment type="caution">
    <text evidence="3">The sequence shown here is derived from an EMBL/GenBank/DDBJ whole genome shotgun (WGS) entry which is preliminary data.</text>
</comment>
<reference evidence="3" key="1">
    <citation type="submission" date="2023-11" db="EMBL/GenBank/DDBJ databases">
        <title>Genome assemblies of two species of porcelain crab, Petrolisthes cinctipes and Petrolisthes manimaculis (Anomura: Porcellanidae).</title>
        <authorList>
            <person name="Angst P."/>
        </authorList>
    </citation>
    <scope>NUCLEOTIDE SEQUENCE</scope>
    <source>
        <strain evidence="3">PB745_02</strain>
        <tissue evidence="3">Gill</tissue>
    </source>
</reference>
<evidence type="ECO:0000256" key="2">
    <source>
        <dbReference type="SAM" id="MobiDB-lite"/>
    </source>
</evidence>
<protein>
    <submittedName>
        <fullName evidence="3">Uncharacterized protein</fullName>
    </submittedName>
</protein>
<feature type="compositionally biased region" description="Basic and acidic residues" evidence="2">
    <location>
        <begin position="1"/>
        <end position="20"/>
    </location>
</feature>
<sequence length="102" mass="11989">MQKKADAEKASRSDRARRLAELQSNPTPLPAQVDTGRDAREFQAKNQDVMSQLNAIKTDLKITQVEEMEEMEVRVEEMEVRVEEMEEMEELYRLQVETMWTI</sequence>
<feature type="region of interest" description="Disordered" evidence="2">
    <location>
        <begin position="1"/>
        <end position="34"/>
    </location>
</feature>
<gene>
    <name evidence="3" type="ORF">Pmani_027609</name>
</gene>
<evidence type="ECO:0000313" key="3">
    <source>
        <dbReference type="EMBL" id="KAK4300167.1"/>
    </source>
</evidence>
<accession>A0AAE1TWC3</accession>